<protein>
    <submittedName>
        <fullName evidence="1">Uncharacterized protein</fullName>
    </submittedName>
</protein>
<dbReference type="AlphaFoldDB" id="A0A8H6KHE2"/>
<name>A0A8H6KHE2_9PEZI</name>
<evidence type="ECO:0000313" key="1">
    <source>
        <dbReference type="EMBL" id="KAF6830801.1"/>
    </source>
</evidence>
<accession>A0A8H6KHE2</accession>
<dbReference type="EMBL" id="WIGO01000089">
    <property type="protein sequence ID" value="KAF6830801.1"/>
    <property type="molecule type" value="Genomic_DNA"/>
</dbReference>
<gene>
    <name evidence="1" type="ORF">CPLU01_07128</name>
</gene>
<evidence type="ECO:0000313" key="2">
    <source>
        <dbReference type="Proteomes" id="UP000654918"/>
    </source>
</evidence>
<sequence length="162" mass="17624">MSLTTSPYSCSESQQWSWTRSICSYSPPHVPACPSHLAWGTLLLPASIHAGDIRSLAPSHRVPNSPLPINAATNWCVAASWSHPCPIETDSSWLIPRAFVRQTITSSTNSVVRQVSSMAAQLSCECSASPLVVCRSRRKTNKADFTAQVGWCRAPSGINDRE</sequence>
<keyword evidence="2" id="KW-1185">Reference proteome</keyword>
<proteinExistence type="predicted"/>
<comment type="caution">
    <text evidence="1">The sequence shown here is derived from an EMBL/GenBank/DDBJ whole genome shotgun (WGS) entry which is preliminary data.</text>
</comment>
<reference evidence="1" key="1">
    <citation type="journal article" date="2020" name="Phytopathology">
        <title>Genome Sequence Resources of Colletotrichum truncatum, C. plurivorum, C. musicola, and C. sojae: Four Species Pathogenic to Soybean (Glycine max).</title>
        <authorList>
            <person name="Rogerio F."/>
            <person name="Boufleur T.R."/>
            <person name="Ciampi-Guillardi M."/>
            <person name="Sukno S.A."/>
            <person name="Thon M.R."/>
            <person name="Massola Junior N.S."/>
            <person name="Baroncelli R."/>
        </authorList>
    </citation>
    <scope>NUCLEOTIDE SEQUENCE</scope>
    <source>
        <strain evidence="1">LFN00145</strain>
    </source>
</reference>
<dbReference type="Proteomes" id="UP000654918">
    <property type="component" value="Unassembled WGS sequence"/>
</dbReference>
<organism evidence="1 2">
    <name type="scientific">Colletotrichum plurivorum</name>
    <dbReference type="NCBI Taxonomy" id="2175906"/>
    <lineage>
        <taxon>Eukaryota</taxon>
        <taxon>Fungi</taxon>
        <taxon>Dikarya</taxon>
        <taxon>Ascomycota</taxon>
        <taxon>Pezizomycotina</taxon>
        <taxon>Sordariomycetes</taxon>
        <taxon>Hypocreomycetidae</taxon>
        <taxon>Glomerellales</taxon>
        <taxon>Glomerellaceae</taxon>
        <taxon>Colletotrichum</taxon>
        <taxon>Colletotrichum orchidearum species complex</taxon>
    </lineage>
</organism>